<evidence type="ECO:0000256" key="1">
    <source>
        <dbReference type="SAM" id="MobiDB-lite"/>
    </source>
</evidence>
<keyword evidence="4" id="KW-1185">Reference proteome</keyword>
<dbReference type="InterPro" id="IPR004827">
    <property type="entry name" value="bZIP"/>
</dbReference>
<dbReference type="PANTHER" id="PTHR38116">
    <property type="entry name" value="CHROMOSOME 7, WHOLE GENOME SHOTGUN SEQUENCE"/>
    <property type="match status" value="1"/>
</dbReference>
<evidence type="ECO:0000313" key="3">
    <source>
        <dbReference type="EMBL" id="KAL2785355.1"/>
    </source>
</evidence>
<reference evidence="3 4" key="1">
    <citation type="submission" date="2024-07" db="EMBL/GenBank/DDBJ databases">
        <title>Section-level genome sequencing and comparative genomics of Aspergillus sections Usti and Cavernicolus.</title>
        <authorList>
            <consortium name="Lawrence Berkeley National Laboratory"/>
            <person name="Nybo J.L."/>
            <person name="Vesth T.C."/>
            <person name="Theobald S."/>
            <person name="Frisvad J.C."/>
            <person name="Larsen T.O."/>
            <person name="Kjaerboelling I."/>
            <person name="Rothschild-Mancinelli K."/>
            <person name="Lyhne E.K."/>
            <person name="Kogle M.E."/>
            <person name="Barry K."/>
            <person name="Clum A."/>
            <person name="Na H."/>
            <person name="Ledsgaard L."/>
            <person name="Lin J."/>
            <person name="Lipzen A."/>
            <person name="Kuo A."/>
            <person name="Riley R."/>
            <person name="Mondo S."/>
            <person name="Labutti K."/>
            <person name="Haridas S."/>
            <person name="Pangalinan J."/>
            <person name="Salamov A.A."/>
            <person name="Simmons B.A."/>
            <person name="Magnuson J.K."/>
            <person name="Chen J."/>
            <person name="Drula E."/>
            <person name="Henrissat B."/>
            <person name="Wiebenga A."/>
            <person name="Lubbers R.J."/>
            <person name="Gomes A.C."/>
            <person name="Makela M.R."/>
            <person name="Stajich J."/>
            <person name="Grigoriev I.V."/>
            <person name="Mortensen U.H."/>
            <person name="De Vries R.P."/>
            <person name="Baker S.E."/>
            <person name="Andersen M.R."/>
        </authorList>
    </citation>
    <scope>NUCLEOTIDE SEQUENCE [LARGE SCALE GENOMIC DNA]</scope>
    <source>
        <strain evidence="3 4">CBS 209.92</strain>
    </source>
</reference>
<sequence>MPTKAIQPWNKERRREQNARAQQQSRARRKALEQALKKEDVIAYKRRILTGCTGKAACPQPQLKFDDFLQYFARPSDLENVAKILDAENLEIGAILKYGLISMGYWLDDAVFKQRSAMCFACWVAKVAPQIVDSRFTAGTVLLAGVQVLSQLRGPASWCFQLPSQSVPRGLCGNGHASAFFEIARQIGISFAQLADDDAESPFTVTIYSAIPPHAQTSAIKPDLQPVREQTTVAHHPYLDLIPFPSFRARALVALAQRDRTFDEDTLCFDLMHGGMQCNGAPWDARSWEVTPWFFNKWGALVGDERDVIYQNSAWWWARH</sequence>
<gene>
    <name evidence="3" type="ORF">BJX66DRAFT_329360</name>
</gene>
<dbReference type="Pfam" id="PF11905">
    <property type="entry name" value="DUF3425"/>
    <property type="match status" value="1"/>
</dbReference>
<evidence type="ECO:0000313" key="4">
    <source>
        <dbReference type="Proteomes" id="UP001610563"/>
    </source>
</evidence>
<feature type="region of interest" description="Disordered" evidence="1">
    <location>
        <begin position="1"/>
        <end position="27"/>
    </location>
</feature>
<dbReference type="Proteomes" id="UP001610563">
    <property type="component" value="Unassembled WGS sequence"/>
</dbReference>
<comment type="caution">
    <text evidence="3">The sequence shown here is derived from an EMBL/GenBank/DDBJ whole genome shotgun (WGS) entry which is preliminary data.</text>
</comment>
<proteinExistence type="predicted"/>
<evidence type="ECO:0000259" key="2">
    <source>
        <dbReference type="PROSITE" id="PS00036"/>
    </source>
</evidence>
<dbReference type="CDD" id="cd14686">
    <property type="entry name" value="bZIP"/>
    <property type="match status" value="1"/>
</dbReference>
<organism evidence="3 4">
    <name type="scientific">Aspergillus keveii</name>
    <dbReference type="NCBI Taxonomy" id="714993"/>
    <lineage>
        <taxon>Eukaryota</taxon>
        <taxon>Fungi</taxon>
        <taxon>Dikarya</taxon>
        <taxon>Ascomycota</taxon>
        <taxon>Pezizomycotina</taxon>
        <taxon>Eurotiomycetes</taxon>
        <taxon>Eurotiomycetidae</taxon>
        <taxon>Eurotiales</taxon>
        <taxon>Aspergillaceae</taxon>
        <taxon>Aspergillus</taxon>
        <taxon>Aspergillus subgen. Nidulantes</taxon>
    </lineage>
</organism>
<feature type="domain" description="BZIP" evidence="2">
    <location>
        <begin position="13"/>
        <end position="28"/>
    </location>
</feature>
<dbReference type="PROSITE" id="PS00036">
    <property type="entry name" value="BZIP_BASIC"/>
    <property type="match status" value="1"/>
</dbReference>
<protein>
    <recommendedName>
        <fullName evidence="2">BZIP domain-containing protein</fullName>
    </recommendedName>
</protein>
<dbReference type="InterPro" id="IPR021833">
    <property type="entry name" value="DUF3425"/>
</dbReference>
<accession>A0ABR4FQ32</accession>
<dbReference type="PANTHER" id="PTHR38116:SF5">
    <property type="entry name" value="BZIP DOMAIN-CONTAINING PROTEIN"/>
    <property type="match status" value="1"/>
</dbReference>
<dbReference type="EMBL" id="JBFTWV010000147">
    <property type="protein sequence ID" value="KAL2785355.1"/>
    <property type="molecule type" value="Genomic_DNA"/>
</dbReference>
<name>A0ABR4FQ32_9EURO</name>